<evidence type="ECO:0000313" key="2">
    <source>
        <dbReference type="Proteomes" id="UP001211522"/>
    </source>
</evidence>
<gene>
    <name evidence="1" type="ORF">PN612_09215</name>
</gene>
<protein>
    <recommendedName>
        <fullName evidence="3">Acyltransferase</fullName>
    </recommendedName>
</protein>
<reference evidence="1" key="1">
    <citation type="submission" date="2023-01" db="EMBL/GenBank/DDBJ databases">
        <title>Human gut microbiome strain richness.</title>
        <authorList>
            <person name="Chen-Liaw A."/>
        </authorList>
    </citation>
    <scope>NUCLEOTIDE SEQUENCE</scope>
    <source>
        <strain evidence="1">D35st1_E5_D35t1_190705</strain>
    </source>
</reference>
<name>A0AAW6F6A1_PARDI</name>
<sequence length="236" mass="27078">MLNYLKIISRLSIIKTIYINFRCLPFHQACRFPIFIGRNVHFRNLSGKLIIDTVHVRTGMISFGTKLIFRDDIRTHSYLDIRGNILFKGKAVFHTGITVVTKSSSELVFGDNYKLGADSMIYVRKKIVFGDNVNISWSFQILDTDFHYVRSNEDVFNNTKEISIGNYIWIGNHVTIAKGVVLPDYIIVSSRSHVTKKFKESRIVVGGIPAKCLALERECVWNYSDELNCDKLFGNQ</sequence>
<dbReference type="AlphaFoldDB" id="A0AAW6F6A1"/>
<evidence type="ECO:0000313" key="1">
    <source>
        <dbReference type="EMBL" id="MDB9138687.1"/>
    </source>
</evidence>
<dbReference type="Proteomes" id="UP001211522">
    <property type="component" value="Unassembled WGS sequence"/>
</dbReference>
<dbReference type="EMBL" id="JAQMPX010000068">
    <property type="protein sequence ID" value="MDB9138687.1"/>
    <property type="molecule type" value="Genomic_DNA"/>
</dbReference>
<dbReference type="InterPro" id="IPR011004">
    <property type="entry name" value="Trimer_LpxA-like_sf"/>
</dbReference>
<evidence type="ECO:0008006" key="3">
    <source>
        <dbReference type="Google" id="ProtNLM"/>
    </source>
</evidence>
<comment type="caution">
    <text evidence="1">The sequence shown here is derived from an EMBL/GenBank/DDBJ whole genome shotgun (WGS) entry which is preliminary data.</text>
</comment>
<dbReference type="PANTHER" id="PTHR23416">
    <property type="entry name" value="SIALIC ACID SYNTHASE-RELATED"/>
    <property type="match status" value="1"/>
</dbReference>
<dbReference type="RefSeq" id="WP_270645605.1">
    <property type="nucleotide sequence ID" value="NZ_JAQEWV010000001.1"/>
</dbReference>
<proteinExistence type="predicted"/>
<accession>A0AAW6F6A1</accession>
<dbReference type="Gene3D" id="2.160.10.10">
    <property type="entry name" value="Hexapeptide repeat proteins"/>
    <property type="match status" value="1"/>
</dbReference>
<dbReference type="InterPro" id="IPR051159">
    <property type="entry name" value="Hexapeptide_acetyltransf"/>
</dbReference>
<dbReference type="SUPFAM" id="SSF51161">
    <property type="entry name" value="Trimeric LpxA-like enzymes"/>
    <property type="match status" value="1"/>
</dbReference>
<organism evidence="1 2">
    <name type="scientific">Parabacteroides distasonis</name>
    <dbReference type="NCBI Taxonomy" id="823"/>
    <lineage>
        <taxon>Bacteria</taxon>
        <taxon>Pseudomonadati</taxon>
        <taxon>Bacteroidota</taxon>
        <taxon>Bacteroidia</taxon>
        <taxon>Bacteroidales</taxon>
        <taxon>Tannerellaceae</taxon>
        <taxon>Parabacteroides</taxon>
    </lineage>
</organism>